<dbReference type="EMBL" id="CP021425">
    <property type="protein sequence ID" value="ARU57417.1"/>
    <property type="molecule type" value="Genomic_DNA"/>
</dbReference>
<name>A0A1Y0IA70_9GAMM</name>
<organism evidence="1 2">
    <name type="scientific">Oleiphilus messinensis</name>
    <dbReference type="NCBI Taxonomy" id="141451"/>
    <lineage>
        <taxon>Bacteria</taxon>
        <taxon>Pseudomonadati</taxon>
        <taxon>Pseudomonadota</taxon>
        <taxon>Gammaproteobacteria</taxon>
        <taxon>Oceanospirillales</taxon>
        <taxon>Oleiphilaceae</taxon>
        <taxon>Oleiphilus</taxon>
    </lineage>
</organism>
<evidence type="ECO:0000313" key="1">
    <source>
        <dbReference type="EMBL" id="ARU57417.1"/>
    </source>
</evidence>
<dbReference type="KEGG" id="ome:OLMES_3379"/>
<evidence type="ECO:0000313" key="2">
    <source>
        <dbReference type="Proteomes" id="UP000196027"/>
    </source>
</evidence>
<dbReference type="OrthoDB" id="8984553at2"/>
<dbReference type="RefSeq" id="WP_087462314.1">
    <property type="nucleotide sequence ID" value="NZ_CP021425.1"/>
</dbReference>
<dbReference type="Proteomes" id="UP000196027">
    <property type="component" value="Chromosome"/>
</dbReference>
<proteinExistence type="predicted"/>
<dbReference type="InterPro" id="IPR016181">
    <property type="entry name" value="Acyl_CoA_acyltransferase"/>
</dbReference>
<reference evidence="1 2" key="1">
    <citation type="submission" date="2017-05" db="EMBL/GenBank/DDBJ databases">
        <title>Genomic insights into alkan degradation activity of Oleiphilus messinensis.</title>
        <authorList>
            <person name="Kozyavkin S.A."/>
            <person name="Slesarev A.I."/>
            <person name="Golyshin P.N."/>
            <person name="Korzhenkov A."/>
            <person name="Golyshina O.N."/>
            <person name="Toshchakov S.V."/>
        </authorList>
    </citation>
    <scope>NUCLEOTIDE SEQUENCE [LARGE SCALE GENOMIC DNA]</scope>
    <source>
        <strain evidence="1 2">ME102</strain>
    </source>
</reference>
<keyword evidence="2" id="KW-1185">Reference proteome</keyword>
<evidence type="ECO:0008006" key="3">
    <source>
        <dbReference type="Google" id="ProtNLM"/>
    </source>
</evidence>
<protein>
    <recommendedName>
        <fullName evidence="3">N-acetyltransferase domain-containing protein</fullName>
    </recommendedName>
</protein>
<dbReference type="SUPFAM" id="SSF55729">
    <property type="entry name" value="Acyl-CoA N-acyltransferases (Nat)"/>
    <property type="match status" value="1"/>
</dbReference>
<accession>A0A1Y0IA70</accession>
<gene>
    <name evidence="1" type="ORF">OLMES_3379</name>
</gene>
<dbReference type="AlphaFoldDB" id="A0A1Y0IA70"/>
<sequence>MAIRFEIRPAVEEDLGALHALIKDTPQAGEICLNFERAPDFFHGTGVTTQHPEVWVMNDLKTHRLAGVFSIGHRDVYCNGTRQSIRYGNDLRIHPDYQGGRTLFRLFSQYRKIMQQDWMQTIILSDNTQSLNTVGSGRANLPVYFPYGTLHTHMVYLRRPRRGLRNLARNSKYRIRRAQPGDIERMQDYFNCEAPKRQFYPHYEFSQLETGDGYYRDLKLSDYFLVFQENELLGITGVWDQKEFKQTRVIDYQGKMKLLRHVNNMQSLFFGGLTLPSPGKTLNYLLIHTVLIKNDVPEVFEALFAFIFNEYSASKRSQAGKYNALICGLSPDDPLTPVLRHYRRQVVTSKHFIASYGEDPRPGFDANRQLYLEAARL</sequence>